<accession>A0AAV0CG56</accession>
<evidence type="ECO:0000313" key="2">
    <source>
        <dbReference type="EMBL" id="CAH9073909.1"/>
    </source>
</evidence>
<keyword evidence="3" id="KW-1185">Reference proteome</keyword>
<sequence>MSFWIVWKMLSIVENVVRVPRFSDRGFRSQRRSSPLNTMMRRTAAVSRRMDRRSLEMRQGDGRRFKQQIFMESFGDMSDGEVVASERRARPPLEPPPWSASKSRVLKKIYFIGFVCSFSDCYVCLAICFLFIVPVCKTLVLDVGDEGNLVTELGLLFPDYGSAYYIATTINSEYGLRDD</sequence>
<keyword evidence="1" id="KW-0812">Transmembrane</keyword>
<feature type="non-terminal residue" evidence="2">
    <location>
        <position position="179"/>
    </location>
</feature>
<dbReference type="EMBL" id="CAMAPF010000024">
    <property type="protein sequence ID" value="CAH9073909.1"/>
    <property type="molecule type" value="Genomic_DNA"/>
</dbReference>
<keyword evidence="1" id="KW-1133">Transmembrane helix</keyword>
<feature type="transmembrane region" description="Helical" evidence="1">
    <location>
        <begin position="109"/>
        <end position="133"/>
    </location>
</feature>
<name>A0AAV0CG56_9ASTE</name>
<dbReference type="AlphaFoldDB" id="A0AAV0CG56"/>
<keyword evidence="1" id="KW-0472">Membrane</keyword>
<organism evidence="2 3">
    <name type="scientific">Cuscuta epithymum</name>
    <dbReference type="NCBI Taxonomy" id="186058"/>
    <lineage>
        <taxon>Eukaryota</taxon>
        <taxon>Viridiplantae</taxon>
        <taxon>Streptophyta</taxon>
        <taxon>Embryophyta</taxon>
        <taxon>Tracheophyta</taxon>
        <taxon>Spermatophyta</taxon>
        <taxon>Magnoliopsida</taxon>
        <taxon>eudicotyledons</taxon>
        <taxon>Gunneridae</taxon>
        <taxon>Pentapetalae</taxon>
        <taxon>asterids</taxon>
        <taxon>lamiids</taxon>
        <taxon>Solanales</taxon>
        <taxon>Convolvulaceae</taxon>
        <taxon>Cuscuteae</taxon>
        <taxon>Cuscuta</taxon>
        <taxon>Cuscuta subgen. Cuscuta</taxon>
    </lineage>
</organism>
<protein>
    <submittedName>
        <fullName evidence="2">Uncharacterized protein</fullName>
    </submittedName>
</protein>
<comment type="caution">
    <text evidence="2">The sequence shown here is derived from an EMBL/GenBank/DDBJ whole genome shotgun (WGS) entry which is preliminary data.</text>
</comment>
<proteinExistence type="predicted"/>
<evidence type="ECO:0000313" key="3">
    <source>
        <dbReference type="Proteomes" id="UP001152523"/>
    </source>
</evidence>
<dbReference type="Proteomes" id="UP001152523">
    <property type="component" value="Unassembled WGS sequence"/>
</dbReference>
<gene>
    <name evidence="2" type="ORF">CEPIT_LOCUS4788</name>
</gene>
<evidence type="ECO:0000256" key="1">
    <source>
        <dbReference type="SAM" id="Phobius"/>
    </source>
</evidence>
<reference evidence="2" key="1">
    <citation type="submission" date="2022-07" db="EMBL/GenBank/DDBJ databases">
        <authorList>
            <person name="Macas J."/>
            <person name="Novak P."/>
            <person name="Neumann P."/>
        </authorList>
    </citation>
    <scope>NUCLEOTIDE SEQUENCE</scope>
</reference>